<dbReference type="SUPFAM" id="SSF56235">
    <property type="entry name" value="N-terminal nucleophile aminohydrolases (Ntn hydrolases)"/>
    <property type="match status" value="1"/>
</dbReference>
<dbReference type="EMBL" id="PVTK01000004">
    <property type="protein sequence ID" value="PRY64784.1"/>
    <property type="molecule type" value="Genomic_DNA"/>
</dbReference>
<dbReference type="InterPro" id="IPR017932">
    <property type="entry name" value="GATase_2_dom"/>
</dbReference>
<dbReference type="FunFam" id="3.40.50.10490:FF:000002">
    <property type="entry name" value="Glutamine--fructose-6-phosphate aminotransferase [isomerizing]"/>
    <property type="match status" value="1"/>
</dbReference>
<dbReference type="InterPro" id="IPR035466">
    <property type="entry name" value="GlmS/AgaS_SIS"/>
</dbReference>
<dbReference type="NCBIfam" id="NF001484">
    <property type="entry name" value="PRK00331.1"/>
    <property type="match status" value="1"/>
</dbReference>
<dbReference type="PROSITE" id="PS51278">
    <property type="entry name" value="GATASE_TYPE_2"/>
    <property type="match status" value="1"/>
</dbReference>
<reference evidence="13 14" key="1">
    <citation type="submission" date="2018-03" db="EMBL/GenBank/DDBJ databases">
        <title>Genomic Encyclopedia of Type Strains, Phase III (KMG-III): the genomes of soil and plant-associated and newly described type strains.</title>
        <authorList>
            <person name="Whitman W."/>
        </authorList>
    </citation>
    <scope>NUCLEOTIDE SEQUENCE [LARGE SCALE GENOMIC DNA]</scope>
    <source>
        <strain evidence="13 14">CGMCC 1.12152</strain>
    </source>
</reference>
<evidence type="ECO:0000313" key="13">
    <source>
        <dbReference type="EMBL" id="PRY64784.1"/>
    </source>
</evidence>
<keyword evidence="8" id="KW-0677">Repeat</keyword>
<feature type="domain" description="SIS" evidence="12">
    <location>
        <begin position="458"/>
        <end position="599"/>
    </location>
</feature>
<dbReference type="Proteomes" id="UP000237647">
    <property type="component" value="Unassembled WGS sequence"/>
</dbReference>
<evidence type="ECO:0000256" key="8">
    <source>
        <dbReference type="ARBA" id="ARBA00022737"/>
    </source>
</evidence>
<dbReference type="Pfam" id="PF01380">
    <property type="entry name" value="SIS"/>
    <property type="match status" value="2"/>
</dbReference>
<keyword evidence="14" id="KW-1185">Reference proteome</keyword>
<comment type="function">
    <text evidence="10">Catalyzes the first step in hexosamine metabolism, converting fructose-6P into glucosamine-6P using glutamine as a nitrogen source.</text>
</comment>
<dbReference type="GO" id="GO:0006002">
    <property type="term" value="P:fructose 6-phosphate metabolic process"/>
    <property type="evidence" value="ECO:0007669"/>
    <property type="project" value="TreeGrafter"/>
</dbReference>
<evidence type="ECO:0000256" key="2">
    <source>
        <dbReference type="ARBA" id="ARBA00004496"/>
    </source>
</evidence>
<dbReference type="Pfam" id="PF13522">
    <property type="entry name" value="GATase_6"/>
    <property type="match status" value="1"/>
</dbReference>
<dbReference type="AlphaFoldDB" id="A0A2T0V3Q3"/>
<evidence type="ECO:0000256" key="10">
    <source>
        <dbReference type="HAMAP-Rule" id="MF_00164"/>
    </source>
</evidence>
<proteinExistence type="inferred from homology"/>
<dbReference type="FunFam" id="3.40.50.10490:FF:000001">
    <property type="entry name" value="Glutamine--fructose-6-phosphate aminotransferase [isomerizing]"/>
    <property type="match status" value="1"/>
</dbReference>
<dbReference type="PANTHER" id="PTHR10937:SF0">
    <property type="entry name" value="GLUTAMINE--FRUCTOSE-6-PHOSPHATE TRANSAMINASE (ISOMERIZING)"/>
    <property type="match status" value="1"/>
</dbReference>
<dbReference type="GO" id="GO:0046349">
    <property type="term" value="P:amino sugar biosynthetic process"/>
    <property type="evidence" value="ECO:0007669"/>
    <property type="project" value="UniProtKB-ARBA"/>
</dbReference>
<dbReference type="CDD" id="cd05009">
    <property type="entry name" value="SIS_GlmS_GlmD_2"/>
    <property type="match status" value="1"/>
</dbReference>
<feature type="domain" description="SIS" evidence="12">
    <location>
        <begin position="288"/>
        <end position="430"/>
    </location>
</feature>
<feature type="active site" description="For Fru-6P isomerization activity" evidence="10">
    <location>
        <position position="604"/>
    </location>
</feature>
<dbReference type="Gene3D" id="3.60.20.10">
    <property type="entry name" value="Glutamine Phosphoribosylpyrophosphate, subunit 1, domain 1"/>
    <property type="match status" value="1"/>
</dbReference>
<dbReference type="InterPro" id="IPR047084">
    <property type="entry name" value="GFAT_N"/>
</dbReference>
<dbReference type="SUPFAM" id="SSF53697">
    <property type="entry name" value="SIS domain"/>
    <property type="match status" value="1"/>
</dbReference>
<evidence type="ECO:0000256" key="3">
    <source>
        <dbReference type="ARBA" id="ARBA00012916"/>
    </source>
</evidence>
<dbReference type="Gene3D" id="3.40.50.10490">
    <property type="entry name" value="Glucose-6-phosphate isomerase like protein, domain 1"/>
    <property type="match status" value="2"/>
</dbReference>
<evidence type="ECO:0000256" key="5">
    <source>
        <dbReference type="ARBA" id="ARBA00022490"/>
    </source>
</evidence>
<dbReference type="OrthoDB" id="9761808at2"/>
<dbReference type="InterPro" id="IPR029055">
    <property type="entry name" value="Ntn_hydrolases_N"/>
</dbReference>
<evidence type="ECO:0000256" key="4">
    <source>
        <dbReference type="ARBA" id="ARBA00016090"/>
    </source>
</evidence>
<protein>
    <recommendedName>
        <fullName evidence="4 10">Glutamine--fructose-6-phosphate aminotransferase [isomerizing]</fullName>
        <ecNumber evidence="3 10">2.6.1.16</ecNumber>
    </recommendedName>
    <alternativeName>
        <fullName evidence="10">D-fructose-6-phosphate amidotransferase</fullName>
    </alternativeName>
    <alternativeName>
        <fullName evidence="10">GFAT</fullName>
    </alternativeName>
    <alternativeName>
        <fullName evidence="10">Glucosamine-6-phosphate synthase</fullName>
    </alternativeName>
    <alternativeName>
        <fullName evidence="10">Hexosephosphate aminotransferase</fullName>
    </alternativeName>
    <alternativeName>
        <fullName evidence="10">L-glutamine--D-fructose-6-phosphate amidotransferase</fullName>
    </alternativeName>
</protein>
<evidence type="ECO:0000256" key="1">
    <source>
        <dbReference type="ARBA" id="ARBA00001031"/>
    </source>
</evidence>
<dbReference type="GO" id="GO:0004360">
    <property type="term" value="F:glutamine-fructose-6-phosphate transaminase (isomerizing) activity"/>
    <property type="evidence" value="ECO:0007669"/>
    <property type="project" value="UniProtKB-UniRule"/>
</dbReference>
<dbReference type="GO" id="GO:0005829">
    <property type="term" value="C:cytosol"/>
    <property type="evidence" value="ECO:0007669"/>
    <property type="project" value="TreeGrafter"/>
</dbReference>
<dbReference type="InterPro" id="IPR035490">
    <property type="entry name" value="GlmS/FrlB_SIS"/>
</dbReference>
<keyword evidence="5 10" id="KW-0963">Cytoplasm</keyword>
<evidence type="ECO:0000259" key="11">
    <source>
        <dbReference type="PROSITE" id="PS51278"/>
    </source>
</evidence>
<evidence type="ECO:0000313" key="14">
    <source>
        <dbReference type="Proteomes" id="UP000237647"/>
    </source>
</evidence>
<dbReference type="FunFam" id="3.60.20.10:FF:000006">
    <property type="entry name" value="Glutamine--fructose-6-phosphate aminotransferase [isomerizing]"/>
    <property type="match status" value="1"/>
</dbReference>
<dbReference type="InterPro" id="IPR001347">
    <property type="entry name" value="SIS_dom"/>
</dbReference>
<dbReference type="InterPro" id="IPR005855">
    <property type="entry name" value="GFAT"/>
</dbReference>
<name>A0A2T0V3Q3_9GAMM</name>
<comment type="subunit">
    <text evidence="10">Homodimer.</text>
</comment>
<feature type="domain" description="Glutamine amidotransferase type-2" evidence="11">
    <location>
        <begin position="2"/>
        <end position="219"/>
    </location>
</feature>
<comment type="subcellular location">
    <subcellularLocation>
        <location evidence="2 10">Cytoplasm</location>
    </subcellularLocation>
</comment>
<dbReference type="InterPro" id="IPR046348">
    <property type="entry name" value="SIS_dom_sf"/>
</dbReference>
<keyword evidence="9" id="KW-0315">Glutamine amidotransferase</keyword>
<evidence type="ECO:0000256" key="9">
    <source>
        <dbReference type="ARBA" id="ARBA00022962"/>
    </source>
</evidence>
<dbReference type="GO" id="GO:0006047">
    <property type="term" value="P:UDP-N-acetylglucosamine metabolic process"/>
    <property type="evidence" value="ECO:0007669"/>
    <property type="project" value="TreeGrafter"/>
</dbReference>
<keyword evidence="7 10" id="KW-0808">Transferase</keyword>
<dbReference type="GO" id="GO:0005975">
    <property type="term" value="P:carbohydrate metabolic process"/>
    <property type="evidence" value="ECO:0007669"/>
    <property type="project" value="UniProtKB-UniRule"/>
</dbReference>
<dbReference type="CDD" id="cd00714">
    <property type="entry name" value="GFAT"/>
    <property type="match status" value="1"/>
</dbReference>
<evidence type="ECO:0000259" key="12">
    <source>
        <dbReference type="PROSITE" id="PS51464"/>
    </source>
</evidence>
<comment type="caution">
    <text evidence="13">The sequence shown here is derived from an EMBL/GenBank/DDBJ whole genome shotgun (WGS) entry which is preliminary data.</text>
</comment>
<dbReference type="EC" id="2.6.1.16" evidence="3 10"/>
<comment type="catalytic activity">
    <reaction evidence="1 10">
        <text>D-fructose 6-phosphate + L-glutamine = D-glucosamine 6-phosphate + L-glutamate</text>
        <dbReference type="Rhea" id="RHEA:13237"/>
        <dbReference type="ChEBI" id="CHEBI:29985"/>
        <dbReference type="ChEBI" id="CHEBI:58359"/>
        <dbReference type="ChEBI" id="CHEBI:58725"/>
        <dbReference type="ChEBI" id="CHEBI:61527"/>
        <dbReference type="EC" id="2.6.1.16"/>
    </reaction>
</comment>
<organism evidence="13 14">
    <name type="scientific">Vreelandella songnenensis</name>
    <dbReference type="NCBI Taxonomy" id="1176243"/>
    <lineage>
        <taxon>Bacteria</taxon>
        <taxon>Pseudomonadati</taxon>
        <taxon>Pseudomonadota</taxon>
        <taxon>Gammaproteobacteria</taxon>
        <taxon>Oceanospirillales</taxon>
        <taxon>Halomonadaceae</taxon>
        <taxon>Vreelandella</taxon>
    </lineage>
</organism>
<feature type="active site" description="Nucleophile; for GATase activity" evidence="10">
    <location>
        <position position="2"/>
    </location>
</feature>
<evidence type="ECO:0000256" key="7">
    <source>
        <dbReference type="ARBA" id="ARBA00022679"/>
    </source>
</evidence>
<dbReference type="NCBIfam" id="TIGR01135">
    <property type="entry name" value="glmS"/>
    <property type="match status" value="1"/>
</dbReference>
<accession>A0A2T0V3Q3</accession>
<feature type="initiator methionine" description="Removed" evidence="10">
    <location>
        <position position="1"/>
    </location>
</feature>
<keyword evidence="6 10" id="KW-0032">Aminotransferase</keyword>
<dbReference type="GO" id="GO:0006487">
    <property type="term" value="P:protein N-linked glycosylation"/>
    <property type="evidence" value="ECO:0007669"/>
    <property type="project" value="TreeGrafter"/>
</dbReference>
<sequence>MCGIVAAVAQRNVQEILLEGLKRLEYRGYDSAGMTVLNHEHELTRHRALGKVAALEGELVNAALPGFSGIAHTRWATHGKPSEANAHPHHSGQQVAVVHNGIIENYEYIKETLQASGYAFSSETDTEVIAHLLSDKLQSGFSLFDATQEIVNGLGGAYALGVMSSHEPGVVVGARQGSPLVVGVGIDEAFLASDPLALLQVTDRFIYLEEGDLVELGKKGAIRIVDRSGQAVDRPVQIFEHGDGAASKGEYRHYMLKEIFEQPRVIQAALEGRLSGSSVLVESFGPDAQALFQKTRQVHIIACGTSYHAALVARYWLERYAGVPVQVEVASEYRYRHPVVPEGSLFVTLSQSGETADTLAALRFAKTLGYVGTLAICNVPGSSLVRESDMTLMTRAGPEIGVASTKAFTTQLVALMLLTLSVSKAKHQEEHAGIVEALQTLSGVCEQVLALDGQIEQLSQAFAEKHHALFLGRGAHYPIALEGALKLKEISYIHAEAYPAGELKHGPLALVDSEMPVISVAPNDDLLEKLKSNLQEVRARGGQLFVFADENVGIRSQDNIQVIELPHVHEALAPLVYTLPLQLLSYHVAVLKGTDVDQPRNLAKSVTVE</sequence>
<dbReference type="GO" id="GO:0097367">
    <property type="term" value="F:carbohydrate derivative binding"/>
    <property type="evidence" value="ECO:0007669"/>
    <property type="project" value="InterPro"/>
</dbReference>
<dbReference type="RefSeq" id="WP_106374624.1">
    <property type="nucleotide sequence ID" value="NZ_PVTK01000004.1"/>
</dbReference>
<dbReference type="PROSITE" id="PS51464">
    <property type="entry name" value="SIS"/>
    <property type="match status" value="2"/>
</dbReference>
<dbReference type="HAMAP" id="MF_00164">
    <property type="entry name" value="GlmS"/>
    <property type="match status" value="1"/>
</dbReference>
<dbReference type="CDD" id="cd05008">
    <property type="entry name" value="SIS_GlmS_GlmD_1"/>
    <property type="match status" value="1"/>
</dbReference>
<evidence type="ECO:0000256" key="6">
    <source>
        <dbReference type="ARBA" id="ARBA00022576"/>
    </source>
</evidence>
<gene>
    <name evidence="10" type="primary">glmS</name>
    <name evidence="13" type="ORF">B0H98_10488</name>
</gene>
<dbReference type="PANTHER" id="PTHR10937">
    <property type="entry name" value="GLUCOSAMINE--FRUCTOSE-6-PHOSPHATE AMINOTRANSFERASE, ISOMERIZING"/>
    <property type="match status" value="1"/>
</dbReference>